<name>A0ACB7FD49_NIBAL</name>
<gene>
    <name evidence="1" type="ORF">GBF38_004334</name>
</gene>
<protein>
    <submittedName>
        <fullName evidence="1">Uncharacterized protein</fullName>
    </submittedName>
</protein>
<sequence length="127" mass="13825">MDTMAEAKRPKRMMTEEAKRRKGIKMSVVLDIASNAVVKQQLHTPVAPRSVFVAVIQPRGCVDDTAGISAQTQQSYPPCRLHSAGCVTSLSVVAGQKEGASCSDQVYSKYDSWTSGYRPHVTQVVNL</sequence>
<proteinExistence type="predicted"/>
<dbReference type="Proteomes" id="UP000805704">
    <property type="component" value="Chromosome 13"/>
</dbReference>
<reference evidence="1" key="1">
    <citation type="submission" date="2020-04" db="EMBL/GenBank/DDBJ databases">
        <title>A chromosome-scale assembly and high-density genetic map of the yellow drum (Nibea albiflora) genome.</title>
        <authorList>
            <person name="Xu D."/>
            <person name="Zhang W."/>
            <person name="Chen R."/>
            <person name="Tan P."/>
            <person name="Wang L."/>
            <person name="Song H."/>
            <person name="Tian L."/>
            <person name="Zhu Q."/>
            <person name="Wang B."/>
        </authorList>
    </citation>
    <scope>NUCLEOTIDE SEQUENCE</scope>
    <source>
        <strain evidence="1">ZJHYS-2018</strain>
    </source>
</reference>
<keyword evidence="2" id="KW-1185">Reference proteome</keyword>
<evidence type="ECO:0000313" key="2">
    <source>
        <dbReference type="Proteomes" id="UP000805704"/>
    </source>
</evidence>
<comment type="caution">
    <text evidence="1">The sequence shown here is derived from an EMBL/GenBank/DDBJ whole genome shotgun (WGS) entry which is preliminary data.</text>
</comment>
<evidence type="ECO:0000313" key="1">
    <source>
        <dbReference type="EMBL" id="KAG8011940.1"/>
    </source>
</evidence>
<dbReference type="EMBL" id="CM024801">
    <property type="protein sequence ID" value="KAG8011940.1"/>
    <property type="molecule type" value="Genomic_DNA"/>
</dbReference>
<organism evidence="1 2">
    <name type="scientific">Nibea albiflora</name>
    <name type="common">Yellow drum</name>
    <name type="synonym">Corvina albiflora</name>
    <dbReference type="NCBI Taxonomy" id="240163"/>
    <lineage>
        <taxon>Eukaryota</taxon>
        <taxon>Metazoa</taxon>
        <taxon>Chordata</taxon>
        <taxon>Craniata</taxon>
        <taxon>Vertebrata</taxon>
        <taxon>Euteleostomi</taxon>
        <taxon>Actinopterygii</taxon>
        <taxon>Neopterygii</taxon>
        <taxon>Teleostei</taxon>
        <taxon>Neoteleostei</taxon>
        <taxon>Acanthomorphata</taxon>
        <taxon>Eupercaria</taxon>
        <taxon>Sciaenidae</taxon>
        <taxon>Nibea</taxon>
    </lineage>
</organism>
<accession>A0ACB7FD49</accession>